<organism evidence="2 3">
    <name type="scientific">Rhodococcus zopfii</name>
    <dbReference type="NCBI Taxonomy" id="43772"/>
    <lineage>
        <taxon>Bacteria</taxon>
        <taxon>Bacillati</taxon>
        <taxon>Actinomycetota</taxon>
        <taxon>Actinomycetes</taxon>
        <taxon>Mycobacteriales</taxon>
        <taxon>Nocardiaceae</taxon>
        <taxon>Rhodococcus</taxon>
    </lineage>
</organism>
<reference evidence="2 3" key="1">
    <citation type="submission" date="2019-10" db="EMBL/GenBank/DDBJ databases">
        <title>Draft Genome Assembly of Rhodococcus zopfii DSM44189.</title>
        <authorList>
            <person name="Sutton J.M."/>
            <person name="Akob D.M."/>
            <person name="Bushman T.J."/>
        </authorList>
    </citation>
    <scope>NUCLEOTIDE SEQUENCE [LARGE SCALE GENOMIC DNA]</scope>
    <source>
        <strain evidence="2 3">DSM 44189</strain>
    </source>
</reference>
<evidence type="ECO:0000313" key="2">
    <source>
        <dbReference type="EMBL" id="MDV2477220.1"/>
    </source>
</evidence>
<evidence type="ECO:0000313" key="3">
    <source>
        <dbReference type="Proteomes" id="UP001275440"/>
    </source>
</evidence>
<sequence>MSLELALRVNGEVIGTIRATHAPACITCRSRPGRTRHTYEAEIREINPDGEVTRHASVVRHTPELGAWSLIQDILDQHPKRAWKP</sequence>
<gene>
    <name evidence="1" type="ORF">F8M49_06310</name>
    <name evidence="2" type="ORF">F8M49_21105</name>
</gene>
<proteinExistence type="predicted"/>
<name>A0ABU3WT98_9NOCA</name>
<comment type="caution">
    <text evidence="2">The sequence shown here is derived from an EMBL/GenBank/DDBJ whole genome shotgun (WGS) entry which is preliminary data.</text>
</comment>
<dbReference type="EMBL" id="WBMO01000001">
    <property type="protein sequence ID" value="MDV2475133.1"/>
    <property type="molecule type" value="Genomic_DNA"/>
</dbReference>
<dbReference type="Proteomes" id="UP001275440">
    <property type="component" value="Unassembled WGS sequence"/>
</dbReference>
<evidence type="ECO:0000313" key="1">
    <source>
        <dbReference type="EMBL" id="MDV2475133.1"/>
    </source>
</evidence>
<keyword evidence="3" id="KW-1185">Reference proteome</keyword>
<dbReference type="EMBL" id="WBMO01000002">
    <property type="protein sequence ID" value="MDV2477220.1"/>
    <property type="molecule type" value="Genomic_DNA"/>
</dbReference>
<accession>A0ABU3WT98</accession>
<protein>
    <submittedName>
        <fullName evidence="2">Uncharacterized protein</fullName>
    </submittedName>
</protein>